<dbReference type="CDD" id="cd11370">
    <property type="entry name" value="RNase_PH_RRP41"/>
    <property type="match status" value="1"/>
</dbReference>
<evidence type="ECO:0000313" key="9">
    <source>
        <dbReference type="EMBL" id="SPQ94778.1"/>
    </source>
</evidence>
<keyword evidence="4" id="KW-0963">Cytoplasm</keyword>
<keyword evidence="9" id="KW-0496">Mitochondrion</keyword>
<dbReference type="Pfam" id="PF01138">
    <property type="entry name" value="RNase_PH"/>
    <property type="match status" value="1"/>
</dbReference>
<dbReference type="GO" id="GO:0016075">
    <property type="term" value="P:rRNA catabolic process"/>
    <property type="evidence" value="ECO:0007669"/>
    <property type="project" value="TreeGrafter"/>
</dbReference>
<reference evidence="8 10" key="1">
    <citation type="submission" date="2015-02" db="EMBL/GenBank/DDBJ databases">
        <authorList>
            <person name="Chooi Y.-H."/>
        </authorList>
    </citation>
    <scope>NUCLEOTIDE SEQUENCE [LARGE SCALE GENOMIC DNA]</scope>
    <source>
        <strain evidence="8">E3</strain>
    </source>
</reference>
<dbReference type="OMA" id="ECRINTH"/>
<dbReference type="FunFam" id="3.30.230.70:FF:000004">
    <property type="entry name" value="Exosome complex component Rrp41"/>
    <property type="match status" value="1"/>
</dbReference>
<evidence type="ECO:0000256" key="5">
    <source>
        <dbReference type="ARBA" id="ARBA00022835"/>
    </source>
</evidence>
<dbReference type="Proteomes" id="UP000290189">
    <property type="component" value="Unassembled WGS sequence"/>
</dbReference>
<evidence type="ECO:0000256" key="3">
    <source>
        <dbReference type="ARBA" id="ARBA00006678"/>
    </source>
</evidence>
<dbReference type="OrthoDB" id="27298at2759"/>
<dbReference type="Pfam" id="PF03725">
    <property type="entry name" value="RNase_PH_C"/>
    <property type="match status" value="1"/>
</dbReference>
<dbReference type="SUPFAM" id="SSF55666">
    <property type="entry name" value="Ribonuclease PH domain 2-like"/>
    <property type="match status" value="1"/>
</dbReference>
<dbReference type="Gene3D" id="3.30.230.70">
    <property type="entry name" value="GHMP Kinase, N-terminal domain"/>
    <property type="match status" value="1"/>
</dbReference>
<dbReference type="InterPro" id="IPR015847">
    <property type="entry name" value="ExoRNase_PH_dom2"/>
</dbReference>
<dbReference type="PANTHER" id="PTHR11953:SF0">
    <property type="entry name" value="EXOSOME COMPLEX COMPONENT RRP41"/>
    <property type="match status" value="1"/>
</dbReference>
<dbReference type="InterPro" id="IPR020568">
    <property type="entry name" value="Ribosomal_Su5_D2-typ_SF"/>
</dbReference>
<evidence type="ECO:0000313" key="10">
    <source>
        <dbReference type="Proteomes" id="UP000039324"/>
    </source>
</evidence>
<dbReference type="GO" id="GO:0000176">
    <property type="term" value="C:nuclear exosome (RNase complex)"/>
    <property type="evidence" value="ECO:0007669"/>
    <property type="project" value="TreeGrafter"/>
</dbReference>
<organism evidence="8 10">
    <name type="scientific">Plasmodiophora brassicae</name>
    <name type="common">Clubroot disease agent</name>
    <dbReference type="NCBI Taxonomy" id="37360"/>
    <lineage>
        <taxon>Eukaryota</taxon>
        <taxon>Sar</taxon>
        <taxon>Rhizaria</taxon>
        <taxon>Endomyxa</taxon>
        <taxon>Phytomyxea</taxon>
        <taxon>Plasmodiophorida</taxon>
        <taxon>Plasmodiophoridae</taxon>
        <taxon>Plasmodiophora</taxon>
    </lineage>
</organism>
<keyword evidence="5" id="KW-0271">Exosome</keyword>
<dbReference type="EMBL" id="CDSF01000133">
    <property type="protein sequence ID" value="CEP02650.1"/>
    <property type="molecule type" value="Genomic_DNA"/>
</dbReference>
<feature type="domain" description="Exoribonuclease phosphorolytic" evidence="7">
    <location>
        <begin position="155"/>
        <end position="218"/>
    </location>
</feature>
<dbReference type="InterPro" id="IPR001247">
    <property type="entry name" value="ExoRNase_PH_dom1"/>
</dbReference>
<accession>A0A0G4J533</accession>
<proteinExistence type="inferred from homology"/>
<dbReference type="GO" id="GO:0003723">
    <property type="term" value="F:RNA binding"/>
    <property type="evidence" value="ECO:0007669"/>
    <property type="project" value="TreeGrafter"/>
</dbReference>
<evidence type="ECO:0000313" key="8">
    <source>
        <dbReference type="EMBL" id="CEP02650.1"/>
    </source>
</evidence>
<gene>
    <name evidence="8" type="ORF">PBRA_002617</name>
    <name evidence="9" type="ORF">PLBR_LOCUS1993</name>
</gene>
<comment type="similarity">
    <text evidence="3">Belongs to the RNase PH family.</text>
</comment>
<dbReference type="AlphaFoldDB" id="A0A0G4J533"/>
<dbReference type="InterPro" id="IPR027408">
    <property type="entry name" value="PNPase/RNase_PH_dom_sf"/>
</dbReference>
<protein>
    <submittedName>
        <fullName evidence="8">Uncharacterized protein</fullName>
    </submittedName>
</protein>
<dbReference type="InterPro" id="IPR050080">
    <property type="entry name" value="RNase_PH"/>
</dbReference>
<dbReference type="EMBL" id="OVEO01000003">
    <property type="protein sequence ID" value="SPQ94778.1"/>
    <property type="molecule type" value="Genomic_DNA"/>
</dbReference>
<feature type="domain" description="Exoribonuclease phosphorolytic" evidence="6">
    <location>
        <begin position="21"/>
        <end position="152"/>
    </location>
</feature>
<dbReference type="Proteomes" id="UP000039324">
    <property type="component" value="Unassembled WGS sequence"/>
</dbReference>
<keyword evidence="10" id="KW-1185">Reference proteome</keyword>
<dbReference type="GO" id="GO:0000177">
    <property type="term" value="C:cytoplasmic exosome (RNase complex)"/>
    <property type="evidence" value="ECO:0007669"/>
    <property type="project" value="TreeGrafter"/>
</dbReference>
<sequence>MSRLQLPSSSGLRMDGRRHGECRRVTCGMGVFHRAVDGSASFELGQTKVLAAVYGPREADRWGTTKHDRAILSVEFTMSKFSGSERVKWSKGDRRSTIMENTLRQVFEPVIQMHLFPRSEVSIIVEIVQNDGGILPASINCITLALIDAGIPIDDYVCACSAGFIDTTPVLDLSWVERSVNGVEACVAMLPVTGKVSLAEMESTLLADHFGTLITAAIDGCRQMHKAMKDYVRQHALNLLQVDEAGGHRQS</sequence>
<dbReference type="SUPFAM" id="SSF54211">
    <property type="entry name" value="Ribosomal protein S5 domain 2-like"/>
    <property type="match status" value="1"/>
</dbReference>
<dbReference type="STRING" id="37360.A0A0G4J533"/>
<dbReference type="PANTHER" id="PTHR11953">
    <property type="entry name" value="EXOSOME COMPLEX COMPONENT"/>
    <property type="match status" value="1"/>
</dbReference>
<dbReference type="GO" id="GO:0005730">
    <property type="term" value="C:nucleolus"/>
    <property type="evidence" value="ECO:0007669"/>
    <property type="project" value="UniProtKB-SubCell"/>
</dbReference>
<evidence type="ECO:0000313" key="11">
    <source>
        <dbReference type="Proteomes" id="UP000290189"/>
    </source>
</evidence>
<evidence type="ECO:0000259" key="6">
    <source>
        <dbReference type="Pfam" id="PF01138"/>
    </source>
</evidence>
<dbReference type="GO" id="GO:0034475">
    <property type="term" value="P:U4 snRNA 3'-end processing"/>
    <property type="evidence" value="ECO:0007669"/>
    <property type="project" value="TreeGrafter"/>
</dbReference>
<dbReference type="InterPro" id="IPR036345">
    <property type="entry name" value="ExoRNase_PH_dom2_sf"/>
</dbReference>
<evidence type="ECO:0000256" key="4">
    <source>
        <dbReference type="ARBA" id="ARBA00022490"/>
    </source>
</evidence>
<comment type="subcellular location">
    <subcellularLocation>
        <location evidence="1">Cytoplasm</location>
    </subcellularLocation>
    <subcellularLocation>
        <location evidence="2">Nucleus</location>
        <location evidence="2">Nucleolus</location>
    </subcellularLocation>
</comment>
<evidence type="ECO:0000259" key="7">
    <source>
        <dbReference type="Pfam" id="PF03725"/>
    </source>
</evidence>
<dbReference type="GO" id="GO:0071051">
    <property type="term" value="P:poly(A)-dependent snoRNA 3'-end processing"/>
    <property type="evidence" value="ECO:0007669"/>
    <property type="project" value="TreeGrafter"/>
</dbReference>
<geneLocation type="mitochondrion" evidence="9"/>
<evidence type="ECO:0000256" key="1">
    <source>
        <dbReference type="ARBA" id="ARBA00004496"/>
    </source>
</evidence>
<evidence type="ECO:0000256" key="2">
    <source>
        <dbReference type="ARBA" id="ARBA00004604"/>
    </source>
</evidence>
<reference evidence="9 11" key="2">
    <citation type="submission" date="2018-03" db="EMBL/GenBank/DDBJ databases">
        <authorList>
            <person name="Fogelqvist J."/>
        </authorList>
    </citation>
    <scope>NUCLEOTIDE SEQUENCE [LARGE SCALE GENOMIC DNA]</scope>
</reference>
<name>A0A0G4J533_PLABS</name>
<dbReference type="GO" id="GO:0071028">
    <property type="term" value="P:nuclear mRNA surveillance"/>
    <property type="evidence" value="ECO:0007669"/>
    <property type="project" value="TreeGrafter"/>
</dbReference>